<feature type="compositionally biased region" description="Low complexity" evidence="7">
    <location>
        <begin position="187"/>
        <end position="201"/>
    </location>
</feature>
<feature type="non-terminal residue" evidence="9">
    <location>
        <position position="334"/>
    </location>
</feature>
<comment type="function">
    <text evidence="6">Plays an important role in the control of DNA replication and the maintenance of replication fork stability.</text>
</comment>
<evidence type="ECO:0000313" key="10">
    <source>
        <dbReference type="Proteomes" id="UP001177023"/>
    </source>
</evidence>
<feature type="compositionally biased region" description="Basic and acidic residues" evidence="7">
    <location>
        <begin position="33"/>
        <end position="44"/>
    </location>
</feature>
<dbReference type="GO" id="GO:0031297">
    <property type="term" value="P:replication fork processing"/>
    <property type="evidence" value="ECO:0007669"/>
    <property type="project" value="UniProtKB-UniRule"/>
</dbReference>
<feature type="region of interest" description="Disordered" evidence="7">
    <location>
        <begin position="1"/>
        <end position="58"/>
    </location>
</feature>
<feature type="compositionally biased region" description="Acidic residues" evidence="7">
    <location>
        <begin position="1"/>
        <end position="16"/>
    </location>
</feature>
<dbReference type="PANTHER" id="PTHR13220">
    <property type="entry name" value="TIMELESS INTERACTING-RELATED"/>
    <property type="match status" value="1"/>
</dbReference>
<comment type="similarity">
    <text evidence="2 6">Belongs to the CSM3 family.</text>
</comment>
<dbReference type="GO" id="GO:0043111">
    <property type="term" value="P:replication fork arrest"/>
    <property type="evidence" value="ECO:0007669"/>
    <property type="project" value="TreeGrafter"/>
</dbReference>
<accession>A0AA36CUS3</accession>
<gene>
    <name evidence="9" type="ORF">MSPICULIGERA_LOCUS12667</name>
</gene>
<evidence type="ECO:0000256" key="1">
    <source>
        <dbReference type="ARBA" id="ARBA00004123"/>
    </source>
</evidence>
<keyword evidence="5 6" id="KW-0131">Cell cycle</keyword>
<comment type="caution">
    <text evidence="9">The sequence shown here is derived from an EMBL/GenBank/DDBJ whole genome shotgun (WGS) entry which is preliminary data.</text>
</comment>
<name>A0AA36CUS3_9BILA</name>
<feature type="domain" description="Chromosome segregation in meiosis protein 3" evidence="8">
    <location>
        <begin position="54"/>
        <end position="135"/>
    </location>
</feature>
<protein>
    <recommendedName>
        <fullName evidence="6">TIMELESS-interacting protein</fullName>
    </recommendedName>
</protein>
<keyword evidence="4 6" id="KW-0539">Nucleus</keyword>
<evidence type="ECO:0000256" key="6">
    <source>
        <dbReference type="RuleBase" id="RU366049"/>
    </source>
</evidence>
<proteinExistence type="inferred from homology"/>
<evidence type="ECO:0000256" key="5">
    <source>
        <dbReference type="ARBA" id="ARBA00023306"/>
    </source>
</evidence>
<dbReference type="PANTHER" id="PTHR13220:SF11">
    <property type="entry name" value="TIMELESS-INTERACTING PROTEIN"/>
    <property type="match status" value="1"/>
</dbReference>
<dbReference type="GO" id="GO:0003677">
    <property type="term" value="F:DNA binding"/>
    <property type="evidence" value="ECO:0007669"/>
    <property type="project" value="TreeGrafter"/>
</dbReference>
<evidence type="ECO:0000256" key="7">
    <source>
        <dbReference type="SAM" id="MobiDB-lite"/>
    </source>
</evidence>
<evidence type="ECO:0000313" key="9">
    <source>
        <dbReference type="EMBL" id="CAJ0574331.1"/>
    </source>
</evidence>
<dbReference type="GO" id="GO:0006974">
    <property type="term" value="P:DNA damage response"/>
    <property type="evidence" value="ECO:0007669"/>
    <property type="project" value="UniProtKB-KW"/>
</dbReference>
<evidence type="ECO:0000256" key="3">
    <source>
        <dbReference type="ARBA" id="ARBA00022763"/>
    </source>
</evidence>
<evidence type="ECO:0000259" key="8">
    <source>
        <dbReference type="Pfam" id="PF07962"/>
    </source>
</evidence>
<evidence type="ECO:0000256" key="4">
    <source>
        <dbReference type="ARBA" id="ARBA00023242"/>
    </source>
</evidence>
<organism evidence="9 10">
    <name type="scientific">Mesorhabditis spiculigera</name>
    <dbReference type="NCBI Taxonomy" id="96644"/>
    <lineage>
        <taxon>Eukaryota</taxon>
        <taxon>Metazoa</taxon>
        <taxon>Ecdysozoa</taxon>
        <taxon>Nematoda</taxon>
        <taxon>Chromadorea</taxon>
        <taxon>Rhabditida</taxon>
        <taxon>Rhabditina</taxon>
        <taxon>Rhabditomorpha</taxon>
        <taxon>Rhabditoidea</taxon>
        <taxon>Rhabditidae</taxon>
        <taxon>Mesorhabditinae</taxon>
        <taxon>Mesorhabditis</taxon>
    </lineage>
</organism>
<dbReference type="GO" id="GO:0031298">
    <property type="term" value="C:replication fork protection complex"/>
    <property type="evidence" value="ECO:0007669"/>
    <property type="project" value="TreeGrafter"/>
</dbReference>
<sequence length="334" mass="37526">MFEDDDFDDFFGEEAIEDNREQNKETSVANLFDEEKQADDAQKPERKKRTMGPKFNEALLTGPKGVRNLVALTKDFKPNPKADPYANLNLLLQKYRHWAHVMCPQKKFEDVIQHCEKLSNKRAIQVHMIRLNQESRGIFVEEGDENIKPSAGKKKKEKDTDGWSDDDWDAAPGSTVQKSPEKQATRSSSPSESEGSVASNSDNGDVDDIFDNGVSPKKKKRSKKSKKTSEKMDKSKATDSQRKSPSFDGFDTSIAEPSSQVSPEEKQNKVHPPKRARLIDSSDDEPEPAREWIPEENSPKPAQPKRAVVVSSDEEPAEDDEAFDAESALDELGM</sequence>
<keyword evidence="10" id="KW-1185">Reference proteome</keyword>
<feature type="region of interest" description="Disordered" evidence="7">
    <location>
        <begin position="142"/>
        <end position="334"/>
    </location>
</feature>
<dbReference type="Proteomes" id="UP001177023">
    <property type="component" value="Unassembled WGS sequence"/>
</dbReference>
<reference evidence="9" key="1">
    <citation type="submission" date="2023-06" db="EMBL/GenBank/DDBJ databases">
        <authorList>
            <person name="Delattre M."/>
        </authorList>
    </citation>
    <scope>NUCLEOTIDE SEQUENCE</scope>
    <source>
        <strain evidence="9">AF72</strain>
    </source>
</reference>
<dbReference type="GO" id="GO:0000076">
    <property type="term" value="P:DNA replication checkpoint signaling"/>
    <property type="evidence" value="ECO:0007669"/>
    <property type="project" value="UniProtKB-UniRule"/>
</dbReference>
<feature type="compositionally biased region" description="Basic and acidic residues" evidence="7">
    <location>
        <begin position="227"/>
        <end position="242"/>
    </location>
</feature>
<comment type="subcellular location">
    <subcellularLocation>
        <location evidence="1 6">Nucleus</location>
    </subcellularLocation>
</comment>
<dbReference type="InterPro" id="IPR040038">
    <property type="entry name" value="TIPIN/Csm3/Swi3"/>
</dbReference>
<feature type="compositionally biased region" description="Basic residues" evidence="7">
    <location>
        <begin position="216"/>
        <end position="226"/>
    </location>
</feature>
<dbReference type="InterPro" id="IPR012923">
    <property type="entry name" value="Csm3"/>
</dbReference>
<dbReference type="EMBL" id="CATQJA010002629">
    <property type="protein sequence ID" value="CAJ0574331.1"/>
    <property type="molecule type" value="Genomic_DNA"/>
</dbReference>
<dbReference type="AlphaFoldDB" id="A0AA36CUS3"/>
<dbReference type="Pfam" id="PF07962">
    <property type="entry name" value="Swi3"/>
    <property type="match status" value="1"/>
</dbReference>
<evidence type="ECO:0000256" key="2">
    <source>
        <dbReference type="ARBA" id="ARBA00006075"/>
    </source>
</evidence>
<feature type="compositionally biased region" description="Acidic residues" evidence="7">
    <location>
        <begin position="312"/>
        <end position="334"/>
    </location>
</feature>
<keyword evidence="3 6" id="KW-0227">DNA damage</keyword>